<dbReference type="GO" id="GO:0005948">
    <property type="term" value="C:acetolactate synthase complex"/>
    <property type="evidence" value="ECO:0007669"/>
    <property type="project" value="TreeGrafter"/>
</dbReference>
<keyword evidence="10" id="KW-1185">Reference proteome</keyword>
<dbReference type="CDD" id="cd07035">
    <property type="entry name" value="TPP_PYR_POX_like"/>
    <property type="match status" value="1"/>
</dbReference>
<dbReference type="Gene3D" id="3.40.50.970">
    <property type="match status" value="2"/>
</dbReference>
<dbReference type="InterPro" id="IPR029061">
    <property type="entry name" value="THDP-binding"/>
</dbReference>
<dbReference type="Pfam" id="PF00205">
    <property type="entry name" value="TPP_enzyme_M"/>
    <property type="match status" value="1"/>
</dbReference>
<dbReference type="InterPro" id="IPR011766">
    <property type="entry name" value="TPP_enzyme_TPP-bd"/>
</dbReference>
<feature type="compositionally biased region" description="Low complexity" evidence="5">
    <location>
        <begin position="177"/>
        <end position="207"/>
    </location>
</feature>
<dbReference type="Pfam" id="PF02776">
    <property type="entry name" value="TPP_enzyme_N"/>
    <property type="match status" value="1"/>
</dbReference>
<dbReference type="RefSeq" id="WP_106244822.1">
    <property type="nucleotide sequence ID" value="NZ_PVNG01000012.1"/>
</dbReference>
<dbReference type="GO" id="GO:0030976">
    <property type="term" value="F:thiamine pyrophosphate binding"/>
    <property type="evidence" value="ECO:0007669"/>
    <property type="project" value="InterPro"/>
</dbReference>
<comment type="similarity">
    <text evidence="2 4">Belongs to the TPP enzyme family.</text>
</comment>
<evidence type="ECO:0000256" key="2">
    <source>
        <dbReference type="ARBA" id="ARBA00007812"/>
    </source>
</evidence>
<dbReference type="InterPro" id="IPR029035">
    <property type="entry name" value="DHS-like_NAD/FAD-binding_dom"/>
</dbReference>
<feature type="region of interest" description="Disordered" evidence="5">
    <location>
        <begin position="177"/>
        <end position="225"/>
    </location>
</feature>
<evidence type="ECO:0000259" key="7">
    <source>
        <dbReference type="Pfam" id="PF02775"/>
    </source>
</evidence>
<organism evidence="9 10">
    <name type="scientific">Nonomuraea fuscirosea</name>
    <dbReference type="NCBI Taxonomy" id="1291556"/>
    <lineage>
        <taxon>Bacteria</taxon>
        <taxon>Bacillati</taxon>
        <taxon>Actinomycetota</taxon>
        <taxon>Actinomycetes</taxon>
        <taxon>Streptosporangiales</taxon>
        <taxon>Streptosporangiaceae</taxon>
        <taxon>Nonomuraea</taxon>
    </lineage>
</organism>
<dbReference type="PANTHER" id="PTHR18968">
    <property type="entry name" value="THIAMINE PYROPHOSPHATE ENZYMES"/>
    <property type="match status" value="1"/>
</dbReference>
<dbReference type="Gene3D" id="3.40.50.1220">
    <property type="entry name" value="TPP-binding domain"/>
    <property type="match status" value="1"/>
</dbReference>
<reference evidence="9 10" key="1">
    <citation type="submission" date="2018-03" db="EMBL/GenBank/DDBJ databases">
        <title>Genomic Encyclopedia of Type Strains, Phase III (KMG-III): the genomes of soil and plant-associated and newly described type strains.</title>
        <authorList>
            <person name="Whitman W."/>
        </authorList>
    </citation>
    <scope>NUCLEOTIDE SEQUENCE [LARGE SCALE GENOMIC DNA]</scope>
    <source>
        <strain evidence="9 10">CGMCC 4.7104</strain>
    </source>
</reference>
<evidence type="ECO:0000256" key="5">
    <source>
        <dbReference type="SAM" id="MobiDB-lite"/>
    </source>
</evidence>
<evidence type="ECO:0000313" key="10">
    <source>
        <dbReference type="Proteomes" id="UP000238312"/>
    </source>
</evidence>
<dbReference type="GO" id="GO:0003984">
    <property type="term" value="F:acetolactate synthase activity"/>
    <property type="evidence" value="ECO:0007669"/>
    <property type="project" value="TreeGrafter"/>
</dbReference>
<name>A0A2T0MVH6_9ACTN</name>
<dbReference type="Proteomes" id="UP000238312">
    <property type="component" value="Unassembled WGS sequence"/>
</dbReference>
<dbReference type="EMBL" id="PVNG01000012">
    <property type="protein sequence ID" value="PRX62821.1"/>
    <property type="molecule type" value="Genomic_DNA"/>
</dbReference>
<evidence type="ECO:0000256" key="3">
    <source>
        <dbReference type="ARBA" id="ARBA00023052"/>
    </source>
</evidence>
<proteinExistence type="inferred from homology"/>
<dbReference type="GO" id="GO:0000287">
    <property type="term" value="F:magnesium ion binding"/>
    <property type="evidence" value="ECO:0007669"/>
    <property type="project" value="InterPro"/>
</dbReference>
<comment type="cofactor">
    <cofactor evidence="1">
        <name>thiamine diphosphate</name>
        <dbReference type="ChEBI" id="CHEBI:58937"/>
    </cofactor>
</comment>
<dbReference type="SUPFAM" id="SSF52518">
    <property type="entry name" value="Thiamin diphosphate-binding fold (THDP-binding)"/>
    <property type="match status" value="2"/>
</dbReference>
<evidence type="ECO:0000259" key="8">
    <source>
        <dbReference type="Pfam" id="PF02776"/>
    </source>
</evidence>
<feature type="domain" description="Thiamine pyrophosphate enzyme N-terminal TPP-binding" evidence="8">
    <location>
        <begin position="3"/>
        <end position="110"/>
    </location>
</feature>
<dbReference type="InterPro" id="IPR012001">
    <property type="entry name" value="Thiamin_PyroP_enz_TPP-bd_dom"/>
</dbReference>
<dbReference type="PANTHER" id="PTHR18968:SF166">
    <property type="entry name" value="2-HYDROXYACYL-COA LYASE 2"/>
    <property type="match status" value="1"/>
</dbReference>
<dbReference type="OrthoDB" id="3203527at2"/>
<dbReference type="AlphaFoldDB" id="A0A2T0MVH6"/>
<feature type="domain" description="Thiamine pyrophosphate enzyme TPP-binding" evidence="7">
    <location>
        <begin position="424"/>
        <end position="569"/>
    </location>
</feature>
<comment type="caution">
    <text evidence="9">The sequence shown here is derived from an EMBL/GenBank/DDBJ whole genome shotgun (WGS) entry which is preliminary data.</text>
</comment>
<evidence type="ECO:0000313" key="9">
    <source>
        <dbReference type="EMBL" id="PRX62821.1"/>
    </source>
</evidence>
<dbReference type="GO" id="GO:0009097">
    <property type="term" value="P:isoleucine biosynthetic process"/>
    <property type="evidence" value="ECO:0007669"/>
    <property type="project" value="TreeGrafter"/>
</dbReference>
<dbReference type="InterPro" id="IPR045229">
    <property type="entry name" value="TPP_enz"/>
</dbReference>
<accession>A0A2T0MVH6</accession>
<gene>
    <name evidence="9" type="ORF">B0I32_112318</name>
</gene>
<evidence type="ECO:0000259" key="6">
    <source>
        <dbReference type="Pfam" id="PF00205"/>
    </source>
</evidence>
<evidence type="ECO:0000256" key="1">
    <source>
        <dbReference type="ARBA" id="ARBA00001964"/>
    </source>
</evidence>
<dbReference type="SUPFAM" id="SSF52467">
    <property type="entry name" value="DHS-like NAD/FAD-binding domain"/>
    <property type="match status" value="1"/>
</dbReference>
<dbReference type="Pfam" id="PF02775">
    <property type="entry name" value="TPP_enzyme_C"/>
    <property type="match status" value="1"/>
</dbReference>
<dbReference type="GO" id="GO:0009099">
    <property type="term" value="P:L-valine biosynthetic process"/>
    <property type="evidence" value="ECO:0007669"/>
    <property type="project" value="TreeGrafter"/>
</dbReference>
<feature type="domain" description="Thiamine pyrophosphate enzyme central" evidence="6">
    <location>
        <begin position="231"/>
        <end position="361"/>
    </location>
</feature>
<dbReference type="GO" id="GO:0050660">
    <property type="term" value="F:flavin adenine dinucleotide binding"/>
    <property type="evidence" value="ECO:0007669"/>
    <property type="project" value="TreeGrafter"/>
</dbReference>
<dbReference type="InterPro" id="IPR012000">
    <property type="entry name" value="Thiamin_PyroP_enz_cen_dom"/>
</dbReference>
<sequence>MIVAEAVGRVLAACGAGTTFGVVGSGNFHVTNALVAAGVPFVAARHEGGAATMADAYARMSGRAGIVSVHQGPGLTNAMTGITEAAKSRTPLIVLAGEATEPQSNFHIDQSALAVAVGAVAMRVTGAVDVVEQVVRAYQVAVGDRRTVLLNLPLDVQSTPCPDLDPTTLTTRTTRLLTAAPPSTAPSASTATGSTPTPAGRSSEEPAGGAGSGPEPSPSTGVPSAEDGLLELVRALETARRPVFIAGRGARGARRELEELAERTGALLATSAVAKGLFRGSPWDLDVSGGFATPLTAELIRAADLVVGWGCALNMWTTRHGSLISPGTRVAKVDLDPAALKTHVPADVGVVGDVAEVARSLTARVRAGAPGYRSPELAGRIEAEGRWRAVPYEDESGGGRIDPRTLTIALDDLLPQDRIVSIDSGNFMGYPSMFLDVPDENGFCFTQAFQSIGLGLATAIGAAVARPDRLPVAALGDGGALMGLAELETVVRLGLPMVIVVYDDEAYGAEVHHFGPHGHPLDTVRFPPADLAAIARGHGLAAVTVTGPDDLAGVAEWTGGERDRPLLVHAKVTRERGSWWLEEAFKGH</sequence>
<dbReference type="CDD" id="cd00568">
    <property type="entry name" value="TPP_enzymes"/>
    <property type="match status" value="1"/>
</dbReference>
<protein>
    <submittedName>
        <fullName evidence="9">Thiamine pyrophosphate-dependent acetolactate synthase large subunit-like protein</fullName>
    </submittedName>
</protein>
<evidence type="ECO:0000256" key="4">
    <source>
        <dbReference type="RuleBase" id="RU362132"/>
    </source>
</evidence>
<keyword evidence="3 4" id="KW-0786">Thiamine pyrophosphate</keyword>